<name>A0A0A6VIA1_9BACI</name>
<proteinExistence type="predicted"/>
<sequence length="103" mass="11993">MQTVTNFPRFIPSYKRLKENQNKVFTVEFYHHDVNSEPTFSTISLASDIFLEKIENEGTFITIRLTGLDLTFGEKNYNTNLSDDGVVFSSKHDDETYFLIHFS</sequence>
<organism evidence="1 2">
    <name type="scientific">Heyndrickxia ginsengihumi</name>
    <dbReference type="NCBI Taxonomy" id="363870"/>
    <lineage>
        <taxon>Bacteria</taxon>
        <taxon>Bacillati</taxon>
        <taxon>Bacillota</taxon>
        <taxon>Bacilli</taxon>
        <taxon>Bacillales</taxon>
        <taxon>Bacillaceae</taxon>
        <taxon>Heyndrickxia</taxon>
    </lineage>
</organism>
<dbReference type="AlphaFoldDB" id="A0A0A6VIA1"/>
<accession>A0A0A6VIA1</accession>
<dbReference type="OrthoDB" id="2972444at2"/>
<evidence type="ECO:0000313" key="2">
    <source>
        <dbReference type="Proteomes" id="UP000030588"/>
    </source>
</evidence>
<gene>
    <name evidence="1" type="ORF">NG54_03215</name>
</gene>
<protein>
    <submittedName>
        <fullName evidence="1">Uncharacterized protein</fullName>
    </submittedName>
</protein>
<dbReference type="RefSeq" id="WP_035353123.1">
    <property type="nucleotide sequence ID" value="NZ_JRUN01000006.1"/>
</dbReference>
<dbReference type="EMBL" id="JRUN01000006">
    <property type="protein sequence ID" value="KHD86344.1"/>
    <property type="molecule type" value="Genomic_DNA"/>
</dbReference>
<comment type="caution">
    <text evidence="1">The sequence shown here is derived from an EMBL/GenBank/DDBJ whole genome shotgun (WGS) entry which is preliminary data.</text>
</comment>
<evidence type="ECO:0000313" key="1">
    <source>
        <dbReference type="EMBL" id="KHD86344.1"/>
    </source>
</evidence>
<dbReference type="Proteomes" id="UP000030588">
    <property type="component" value="Unassembled WGS sequence"/>
</dbReference>
<reference evidence="1 2" key="1">
    <citation type="submission" date="2014-10" db="EMBL/GenBank/DDBJ databases">
        <title>Draft genome of phytase producing Bacillus ginsengihumi strain M2.11.</title>
        <authorList>
            <person name="Toymentseva A."/>
            <person name="Boulygina E.A."/>
            <person name="Kazakov S.V."/>
            <person name="Kayumov I."/>
            <person name="Suleimanova A.D."/>
            <person name="Mardanova A.M."/>
            <person name="Maria S.N."/>
            <person name="Sergey M.Y."/>
            <person name="Sharipova M.R."/>
        </authorList>
    </citation>
    <scope>NUCLEOTIDE SEQUENCE [LARGE SCALE GENOMIC DNA]</scope>
    <source>
        <strain evidence="1 2">M2.11</strain>
    </source>
</reference>
<dbReference type="STRING" id="363870.NG54_03215"/>